<evidence type="ECO:0000313" key="3">
    <source>
        <dbReference type="Proteomes" id="UP000784294"/>
    </source>
</evidence>
<feature type="compositionally biased region" description="Polar residues" evidence="1">
    <location>
        <begin position="116"/>
        <end position="125"/>
    </location>
</feature>
<organism evidence="2 3">
    <name type="scientific">Protopolystoma xenopodis</name>
    <dbReference type="NCBI Taxonomy" id="117903"/>
    <lineage>
        <taxon>Eukaryota</taxon>
        <taxon>Metazoa</taxon>
        <taxon>Spiralia</taxon>
        <taxon>Lophotrochozoa</taxon>
        <taxon>Platyhelminthes</taxon>
        <taxon>Monogenea</taxon>
        <taxon>Polyopisthocotylea</taxon>
        <taxon>Polystomatidea</taxon>
        <taxon>Polystomatidae</taxon>
        <taxon>Protopolystoma</taxon>
    </lineage>
</organism>
<feature type="region of interest" description="Disordered" evidence="1">
    <location>
        <begin position="115"/>
        <end position="137"/>
    </location>
</feature>
<gene>
    <name evidence="2" type="ORF">PXEA_LOCUS6922</name>
</gene>
<name>A0A3S5BQC9_9PLAT</name>
<comment type="caution">
    <text evidence="2">The sequence shown here is derived from an EMBL/GenBank/DDBJ whole genome shotgun (WGS) entry which is preliminary data.</text>
</comment>
<dbReference type="AlphaFoldDB" id="A0A3S5BQC9"/>
<feature type="region of interest" description="Disordered" evidence="1">
    <location>
        <begin position="625"/>
        <end position="644"/>
    </location>
</feature>
<dbReference type="Proteomes" id="UP000784294">
    <property type="component" value="Unassembled WGS sequence"/>
</dbReference>
<feature type="compositionally biased region" description="Basic and acidic residues" evidence="1">
    <location>
        <begin position="126"/>
        <end position="135"/>
    </location>
</feature>
<accession>A0A3S5BQC9</accession>
<sequence length="1266" mass="138959">TEESCCQQVTNLALATIQTDTVTRPAQITWASQTEVSLTAQASAWHLVPDVHKFARSTQADFRPEVNQVFVQCDQLPEEPVLTVNAGQVQKAQKILIEVKDDNLAYIQPKTPSKMLVTSQTTQTRDISRPSDKASDFTQTMAPSRMSKRIEVDIRPASGEVQTQAGIISRNVDVQTLPQMSPYGLEAQTQCDILQRDQALQTELAQTELVMQKTKIKQVLASTPPKQFAMSSQTPEREIADAWNISKPTAPVLSNEATQTMVTTPEMTSKKLQAHLELPMIDSSAQDVVDFTTSTSCVSAHTQTAIVTTAMSSQTAKFQMVSQACQYMEAFPSQVIDSHIGYVQKTGKSGWAVAVQCEVDVVEVLPVDSRQANRHEMESQTVIKANQESFASFEFRSPLESSTFQTSPVDTANKKVEAKVGTSSMEVQTKIGVTQKSIGVQYQSEPMTHHLELLNRRTQVDIRPDSTESQTQLGVVSTNTGTQVKMALESDSQIIRTRPVTKVVDSSYNFGLSEEGALMLVKKKPQLASVSSGADQQCQTPESVYCDVFVQVETQAPVKKVEKVGKKMQVSIMPLRAVVETQTGVIQESISIQAEMEPASKVEPTLHKKVQVGIRTSLVDSQTQHGVVQIDRRTQSTPASREVDASCDFARPDEAFLMERKQEKVSKAVVAQSSEAMSQTAEKTYVQAYSQKDLLGLRTVDAEVQSMKRDLVEKKVQVEIAPNVATNVGAVQTTLMSNVNKKLQVNILPNSSEVQTQSGVTQSCKLIQTDIEKLQTDTKPKCFDAQVQQVIVHKDTGSQADPVSPQRDAAYSYLLETEQIITLQHEVQQKAPSLAEMSSTSCQTVRPAYVETSCCHSLPQAMVSAIATQTVVSKLVDTVEHFHASYESISALTQTLPCKMDETVLSYVEPPKIARLGKKIQTNINMSSLEAQTQTGLLLRNIGIHAESAKAVLANKVLQVEIRSAVVDSEIQTQLQTESRDVKKNSATQVAIRTPQVDSACSQVEEDLQVVDVKMKVVQLSAIPVETSALACQTEQGEYFEAYCQKDSNKPGVERVGKALQVYLLPDSSSVMTQVELEQQVHTPLLSTAAPNIKMVGKKMQADIIPANSDAQTQMGLIQQSVSIQSVIVPSQIKEAMISRKVQIDIRPIATETSTQNGIVSRNVAVQTSTYLEKEVATKKAQTGTVDASSWSSKEEEPIEKLSKEVVQEVPIVEVRQTACQTEQHDHIDACCQKDLLRVEGIGKKMQVSIYPKTSSAMIQTEATQQ</sequence>
<reference evidence="2" key="1">
    <citation type="submission" date="2018-11" db="EMBL/GenBank/DDBJ databases">
        <authorList>
            <consortium name="Pathogen Informatics"/>
        </authorList>
    </citation>
    <scope>NUCLEOTIDE SEQUENCE</scope>
</reference>
<dbReference type="EMBL" id="CAAALY010017930">
    <property type="protein sequence ID" value="VEL13482.1"/>
    <property type="molecule type" value="Genomic_DNA"/>
</dbReference>
<evidence type="ECO:0000256" key="1">
    <source>
        <dbReference type="SAM" id="MobiDB-lite"/>
    </source>
</evidence>
<protein>
    <submittedName>
        <fullName evidence="2">Uncharacterized protein</fullName>
    </submittedName>
</protein>
<keyword evidence="3" id="KW-1185">Reference proteome</keyword>
<feature type="non-terminal residue" evidence="2">
    <location>
        <position position="1"/>
    </location>
</feature>
<feature type="non-terminal residue" evidence="2">
    <location>
        <position position="1266"/>
    </location>
</feature>
<evidence type="ECO:0000313" key="2">
    <source>
        <dbReference type="EMBL" id="VEL13482.1"/>
    </source>
</evidence>
<proteinExistence type="predicted"/>